<organism evidence="1 3">
    <name type="scientific">Cephalotus follicularis</name>
    <name type="common">Albany pitcher plant</name>
    <dbReference type="NCBI Taxonomy" id="3775"/>
    <lineage>
        <taxon>Eukaryota</taxon>
        <taxon>Viridiplantae</taxon>
        <taxon>Streptophyta</taxon>
        <taxon>Embryophyta</taxon>
        <taxon>Tracheophyta</taxon>
        <taxon>Spermatophyta</taxon>
        <taxon>Magnoliopsida</taxon>
        <taxon>eudicotyledons</taxon>
        <taxon>Gunneridae</taxon>
        <taxon>Pentapetalae</taxon>
        <taxon>rosids</taxon>
        <taxon>fabids</taxon>
        <taxon>Oxalidales</taxon>
        <taxon>Cephalotaceae</taxon>
        <taxon>Cephalotus</taxon>
    </lineage>
</organism>
<evidence type="ECO:0000313" key="1">
    <source>
        <dbReference type="EMBL" id="GAV93052.1"/>
    </source>
</evidence>
<sequence length="41" mass="4907">MFTEDYTWGVLALWKRMFRSTGAAILVLYDEVNKFMDWSTL</sequence>
<accession>A0A1Q3DKR6</accession>
<dbReference type="EMBL" id="BDDD01013875">
    <property type="protein sequence ID" value="GAV93053.1"/>
    <property type="molecule type" value="Genomic_DNA"/>
</dbReference>
<evidence type="ECO:0000313" key="3">
    <source>
        <dbReference type="Proteomes" id="UP000187406"/>
    </source>
</evidence>
<reference evidence="3" key="1">
    <citation type="submission" date="2016-04" db="EMBL/GenBank/DDBJ databases">
        <title>Cephalotus genome sequencing.</title>
        <authorList>
            <person name="Fukushima K."/>
            <person name="Hasebe M."/>
            <person name="Fang X."/>
        </authorList>
    </citation>
    <scope>NUCLEOTIDE SEQUENCE [LARGE SCALE GENOMIC DNA]</scope>
    <source>
        <strain evidence="3">cv. St1</strain>
    </source>
</reference>
<reference evidence="1" key="2">
    <citation type="journal article" date="2017" name="Nat. Ecol. Evol.">
        <title>Genome of the pitcher plant Cephalotus reveals genetic changes associated with carnivory.</title>
        <authorList>
            <person name="Fukushima K."/>
            <person name="Fang X."/>
            <person name="Alvarez-Ponce D."/>
            <person name="Cai H."/>
            <person name="Carretero-Paulet L."/>
            <person name="Chen C."/>
            <person name="Chang T."/>
            <person name="Farr K.M."/>
            <person name="Fujita T."/>
            <person name="Hiwatashi Y."/>
            <person name="Hoshi Y."/>
            <person name="Imai T."/>
            <person name="Kasahara M."/>
            <person name="Librado P."/>
            <person name="Mao L."/>
            <person name="Mori H."/>
            <person name="Nishiyama T."/>
            <person name="Nozawa M."/>
            <person name="Palfalvi G."/>
            <person name="Pollard S.T."/>
            <person name="Rozas J."/>
            <person name="Sanchez-Gracia A."/>
            <person name="Sankoff D."/>
            <person name="Shibata T.F."/>
            <person name="Shigenobu S."/>
            <person name="Sumikawa N."/>
            <person name="Uzawa T."/>
            <person name="Xie M."/>
            <person name="Zheng C."/>
            <person name="Pollock D.D."/>
            <person name="Albert V.A."/>
            <person name="Li S."/>
            <person name="Hasebe M."/>
        </authorList>
    </citation>
    <scope>NUCLEOTIDE SEQUENCE</scope>
    <source>
        <strain evidence="1">St1</strain>
    </source>
</reference>
<evidence type="ECO:0000313" key="2">
    <source>
        <dbReference type="EMBL" id="GAV93053.1"/>
    </source>
</evidence>
<proteinExistence type="predicted"/>
<name>A0A1Q3DKR6_CEPFO</name>
<gene>
    <name evidence="1" type="ORF">CFOL_v3_36430</name>
    <name evidence="2" type="ORF">CFOL_v3_36431</name>
</gene>
<dbReference type="AlphaFoldDB" id="A0A1Q3DKR6"/>
<comment type="caution">
    <text evidence="1">The sequence shown here is derived from an EMBL/GenBank/DDBJ whole genome shotgun (WGS) entry which is preliminary data.</text>
</comment>
<dbReference type="Proteomes" id="UP000187406">
    <property type="component" value="Unassembled WGS sequence"/>
</dbReference>
<keyword evidence="3" id="KW-1185">Reference proteome</keyword>
<dbReference type="EMBL" id="BDDD01013847">
    <property type="protein sequence ID" value="GAV93052.1"/>
    <property type="molecule type" value="Genomic_DNA"/>
</dbReference>
<protein>
    <submittedName>
        <fullName evidence="1">Uncharacterized protein</fullName>
    </submittedName>
</protein>